<dbReference type="AlphaFoldDB" id="U2RRC1"/>
<feature type="domain" description="RNase H type-2" evidence="17">
    <location>
        <begin position="69"/>
        <end position="258"/>
    </location>
</feature>
<dbReference type="PANTHER" id="PTHR10954:SF18">
    <property type="entry name" value="RIBONUCLEASE HII"/>
    <property type="match status" value="1"/>
</dbReference>
<keyword evidence="11 14" id="KW-0255">Endonuclease</keyword>
<evidence type="ECO:0000256" key="10">
    <source>
        <dbReference type="ARBA" id="ARBA00022723"/>
    </source>
</evidence>
<keyword evidence="10 14" id="KW-0479">Metal-binding</keyword>
<dbReference type="InterPro" id="IPR022898">
    <property type="entry name" value="RNase_HII"/>
</dbReference>
<comment type="function">
    <text evidence="3 14 16">Endonuclease that specifically degrades the RNA of RNA-DNA hybrids.</text>
</comment>
<dbReference type="GO" id="GO:0030145">
    <property type="term" value="F:manganese ion binding"/>
    <property type="evidence" value="ECO:0007669"/>
    <property type="project" value="UniProtKB-UniRule"/>
</dbReference>
<dbReference type="NCBIfam" id="NF000595">
    <property type="entry name" value="PRK00015.1-3"/>
    <property type="match status" value="1"/>
</dbReference>
<dbReference type="SUPFAM" id="SSF53098">
    <property type="entry name" value="Ribonuclease H-like"/>
    <property type="match status" value="1"/>
</dbReference>
<dbReference type="NCBIfam" id="NF000594">
    <property type="entry name" value="PRK00015.1-1"/>
    <property type="match status" value="1"/>
</dbReference>
<dbReference type="EC" id="3.1.26.4" evidence="6 14"/>
<dbReference type="Pfam" id="PF01351">
    <property type="entry name" value="RNase_HII"/>
    <property type="match status" value="1"/>
</dbReference>
<dbReference type="EMBL" id="AWVP01000103">
    <property type="protein sequence ID" value="ERK56083.1"/>
    <property type="molecule type" value="Genomic_DNA"/>
</dbReference>
<evidence type="ECO:0000313" key="18">
    <source>
        <dbReference type="EMBL" id="ERK56083.1"/>
    </source>
</evidence>
<sequence length="263" mass="30538">MMKINEIKEIFSQEVVEKEIIETLQNDERIGVKKILLSYNKKQEKKNFLKKEYEKKSFYENKCYNNGYKYICGVDEVGRGPLAGPVVAAAVILKQDNYFEGLNDSKKLSKTKREELYDKIKTEALAYAVCEVDNREIEKYNIYNASRVAMQKAIEKLSQTPDFLLIDAMPFENYPISNFSMVKGDEKSVSIAAASVIAKVHRDRLMEDYSKKYPYYDFENNAGYGTKRHLEALDKYGICPIHRRDFEPIKTIIQGGKNEQRKK</sequence>
<keyword evidence="13 14" id="KW-0464">Manganese</keyword>
<dbReference type="FunFam" id="3.30.420.10:FF:000006">
    <property type="entry name" value="Ribonuclease HII"/>
    <property type="match status" value="1"/>
</dbReference>
<feature type="binding site" evidence="14 15">
    <location>
        <position position="75"/>
    </location>
    <ligand>
        <name>a divalent metal cation</name>
        <dbReference type="ChEBI" id="CHEBI:60240"/>
    </ligand>
</feature>
<evidence type="ECO:0000256" key="16">
    <source>
        <dbReference type="RuleBase" id="RU003515"/>
    </source>
</evidence>
<comment type="cofactor">
    <cofactor evidence="14 15">
        <name>Mn(2+)</name>
        <dbReference type="ChEBI" id="CHEBI:29035"/>
    </cofactor>
    <cofactor evidence="14 15">
        <name>Mg(2+)</name>
        <dbReference type="ChEBI" id="CHEBI:18420"/>
    </cofactor>
    <text evidence="14 15">Manganese or magnesium. Binds 1 divalent metal ion per monomer in the absence of substrate. May bind a second metal ion after substrate binding.</text>
</comment>
<dbReference type="GO" id="GO:0003723">
    <property type="term" value="F:RNA binding"/>
    <property type="evidence" value="ECO:0007669"/>
    <property type="project" value="UniProtKB-UniRule"/>
</dbReference>
<evidence type="ECO:0000256" key="5">
    <source>
        <dbReference type="ARBA" id="ARBA00007383"/>
    </source>
</evidence>
<dbReference type="PROSITE" id="PS51975">
    <property type="entry name" value="RNASE_H_2"/>
    <property type="match status" value="1"/>
</dbReference>
<feature type="binding site" evidence="14 15">
    <location>
        <position position="76"/>
    </location>
    <ligand>
        <name>a divalent metal cation</name>
        <dbReference type="ChEBI" id="CHEBI:60240"/>
    </ligand>
</feature>
<reference evidence="18 19" key="1">
    <citation type="submission" date="2013-08" db="EMBL/GenBank/DDBJ databases">
        <authorList>
            <person name="Weinstock G."/>
            <person name="Sodergren E."/>
            <person name="Wylie T."/>
            <person name="Fulton L."/>
            <person name="Fulton R."/>
            <person name="Fronick C."/>
            <person name="O'Laughlin M."/>
            <person name="Godfrey J."/>
            <person name="Miner T."/>
            <person name="Herter B."/>
            <person name="Appelbaum E."/>
            <person name="Cordes M."/>
            <person name="Lek S."/>
            <person name="Wollam A."/>
            <person name="Pepin K.H."/>
            <person name="Palsikar V.B."/>
            <person name="Mitreva M."/>
            <person name="Wilson R.K."/>
        </authorList>
    </citation>
    <scope>NUCLEOTIDE SEQUENCE [LARGE SCALE GENOMIC DNA]</scope>
    <source>
        <strain evidence="18 19">ATCC 700627</strain>
    </source>
</reference>
<evidence type="ECO:0000256" key="3">
    <source>
        <dbReference type="ARBA" id="ARBA00004065"/>
    </source>
</evidence>
<evidence type="ECO:0000256" key="2">
    <source>
        <dbReference type="ARBA" id="ARBA00001946"/>
    </source>
</evidence>
<proteinExistence type="inferred from homology"/>
<comment type="catalytic activity">
    <reaction evidence="1 14 15 16">
        <text>Endonucleolytic cleavage to 5'-phosphomonoester.</text>
        <dbReference type="EC" id="3.1.26.4"/>
    </reaction>
</comment>
<dbReference type="InterPro" id="IPR024567">
    <property type="entry name" value="RNase_HII/HIII_dom"/>
</dbReference>
<evidence type="ECO:0000256" key="12">
    <source>
        <dbReference type="ARBA" id="ARBA00022801"/>
    </source>
</evidence>
<dbReference type="CDD" id="cd07182">
    <property type="entry name" value="RNase_HII_bacteria_HII_like"/>
    <property type="match status" value="1"/>
</dbReference>
<dbReference type="PANTHER" id="PTHR10954">
    <property type="entry name" value="RIBONUCLEASE H2 SUBUNIT A"/>
    <property type="match status" value="1"/>
</dbReference>
<dbReference type="PATRIC" id="fig|1321820.3.peg.1435"/>
<dbReference type="eggNOG" id="COG0164">
    <property type="taxonomic scope" value="Bacteria"/>
</dbReference>
<organism evidence="18 19">
    <name type="scientific">Gemella bergeri ATCC 700627</name>
    <dbReference type="NCBI Taxonomy" id="1321820"/>
    <lineage>
        <taxon>Bacteria</taxon>
        <taxon>Bacillati</taxon>
        <taxon>Bacillota</taxon>
        <taxon>Bacilli</taxon>
        <taxon>Bacillales</taxon>
        <taxon>Gemellaceae</taxon>
        <taxon>Gemella</taxon>
    </lineage>
</organism>
<comment type="subcellular location">
    <subcellularLocation>
        <location evidence="4 14">Cytoplasm</location>
    </subcellularLocation>
</comment>
<dbReference type="HAMAP" id="MF_00052_B">
    <property type="entry name" value="RNase_HII_B"/>
    <property type="match status" value="1"/>
</dbReference>
<protein>
    <recommendedName>
        <fullName evidence="7 14">Ribonuclease HII</fullName>
        <shortName evidence="14">RNase HII</shortName>
        <ecNumber evidence="6 14">3.1.26.4</ecNumber>
    </recommendedName>
</protein>
<evidence type="ECO:0000256" key="8">
    <source>
        <dbReference type="ARBA" id="ARBA00022490"/>
    </source>
</evidence>
<keyword evidence="19" id="KW-1185">Reference proteome</keyword>
<comment type="similarity">
    <text evidence="5 14 16">Belongs to the RNase HII family.</text>
</comment>
<dbReference type="GO" id="GO:0032299">
    <property type="term" value="C:ribonuclease H2 complex"/>
    <property type="evidence" value="ECO:0007669"/>
    <property type="project" value="TreeGrafter"/>
</dbReference>
<keyword evidence="9 14" id="KW-0540">Nuclease</keyword>
<name>U2RRC1_9BACL</name>
<feature type="binding site" evidence="14 15">
    <location>
        <position position="167"/>
    </location>
    <ligand>
        <name>a divalent metal cation</name>
        <dbReference type="ChEBI" id="CHEBI:60240"/>
    </ligand>
</feature>
<accession>U2RRC1</accession>
<evidence type="ECO:0000256" key="15">
    <source>
        <dbReference type="PROSITE-ProRule" id="PRU01319"/>
    </source>
</evidence>
<dbReference type="GO" id="GO:0043137">
    <property type="term" value="P:DNA replication, removal of RNA primer"/>
    <property type="evidence" value="ECO:0007669"/>
    <property type="project" value="TreeGrafter"/>
</dbReference>
<evidence type="ECO:0000313" key="19">
    <source>
        <dbReference type="Proteomes" id="UP000016637"/>
    </source>
</evidence>
<evidence type="ECO:0000256" key="7">
    <source>
        <dbReference type="ARBA" id="ARBA00019179"/>
    </source>
</evidence>
<keyword evidence="8 14" id="KW-0963">Cytoplasm</keyword>
<evidence type="ECO:0000256" key="9">
    <source>
        <dbReference type="ARBA" id="ARBA00022722"/>
    </source>
</evidence>
<evidence type="ECO:0000259" key="17">
    <source>
        <dbReference type="PROSITE" id="PS51975"/>
    </source>
</evidence>
<dbReference type="GO" id="GO:0006298">
    <property type="term" value="P:mismatch repair"/>
    <property type="evidence" value="ECO:0007669"/>
    <property type="project" value="TreeGrafter"/>
</dbReference>
<dbReference type="Gene3D" id="3.30.420.10">
    <property type="entry name" value="Ribonuclease H-like superfamily/Ribonuclease H"/>
    <property type="match status" value="1"/>
</dbReference>
<gene>
    <name evidence="14" type="primary">rnhB</name>
    <name evidence="18" type="ORF">HMPREF1983_01494</name>
</gene>
<dbReference type="InterPro" id="IPR036397">
    <property type="entry name" value="RNaseH_sf"/>
</dbReference>
<evidence type="ECO:0000256" key="1">
    <source>
        <dbReference type="ARBA" id="ARBA00000077"/>
    </source>
</evidence>
<evidence type="ECO:0000256" key="13">
    <source>
        <dbReference type="ARBA" id="ARBA00023211"/>
    </source>
</evidence>
<dbReference type="HOGENOM" id="CLU_036532_2_1_9"/>
<dbReference type="Proteomes" id="UP000016637">
    <property type="component" value="Unassembled WGS sequence"/>
</dbReference>
<evidence type="ECO:0000256" key="11">
    <source>
        <dbReference type="ARBA" id="ARBA00022759"/>
    </source>
</evidence>
<evidence type="ECO:0000256" key="14">
    <source>
        <dbReference type="HAMAP-Rule" id="MF_00052"/>
    </source>
</evidence>
<dbReference type="GO" id="GO:0005737">
    <property type="term" value="C:cytoplasm"/>
    <property type="evidence" value="ECO:0007669"/>
    <property type="project" value="UniProtKB-SubCell"/>
</dbReference>
<dbReference type="GO" id="GO:0004523">
    <property type="term" value="F:RNA-DNA hybrid ribonuclease activity"/>
    <property type="evidence" value="ECO:0007669"/>
    <property type="project" value="UniProtKB-UniRule"/>
</dbReference>
<evidence type="ECO:0000256" key="6">
    <source>
        <dbReference type="ARBA" id="ARBA00012180"/>
    </source>
</evidence>
<dbReference type="InterPro" id="IPR001352">
    <property type="entry name" value="RNase_HII/HIII"/>
</dbReference>
<comment type="cofactor">
    <cofactor evidence="2">
        <name>Mg(2+)</name>
        <dbReference type="ChEBI" id="CHEBI:18420"/>
    </cofactor>
</comment>
<dbReference type="InterPro" id="IPR012337">
    <property type="entry name" value="RNaseH-like_sf"/>
</dbReference>
<evidence type="ECO:0000256" key="4">
    <source>
        <dbReference type="ARBA" id="ARBA00004496"/>
    </source>
</evidence>
<keyword evidence="12 14" id="KW-0378">Hydrolase</keyword>
<comment type="caution">
    <text evidence="18">The sequence shown here is derived from an EMBL/GenBank/DDBJ whole genome shotgun (WGS) entry which is preliminary data.</text>
</comment>